<feature type="chain" id="PRO_5047103129" description="Outer membrane usher protein" evidence="1">
    <location>
        <begin position="23"/>
        <end position="895"/>
    </location>
</feature>
<reference evidence="2 3" key="1">
    <citation type="submission" date="2024-03" db="EMBL/GenBank/DDBJ databases">
        <authorList>
            <person name="Jo J.-H."/>
        </authorList>
    </citation>
    <scope>NUCLEOTIDE SEQUENCE [LARGE SCALE GENOMIC DNA]</scope>
    <source>
        <strain evidence="2 3">AS3R-12</strain>
    </source>
</reference>
<organism evidence="2 3">
    <name type="scientific">Novosphingobium aquae</name>
    <dbReference type="NCBI Taxonomy" id="3133435"/>
    <lineage>
        <taxon>Bacteria</taxon>
        <taxon>Pseudomonadati</taxon>
        <taxon>Pseudomonadota</taxon>
        <taxon>Alphaproteobacteria</taxon>
        <taxon>Sphingomonadales</taxon>
        <taxon>Sphingomonadaceae</taxon>
        <taxon>Novosphingobium</taxon>
    </lineage>
</organism>
<sequence>MFGRNILHALMLLLATVLPVAAAAEAQQASAAAEPDQLLLYEVQLSGTTLSESLSAYGDAADPLLPLGELSRLLEINLDVQPARGMVTGRLGENQRSITIDLAAGKALIGGQVIALVPPDRKVTPTEIYLRASLVAKLLPLRIAASESEMTLTLTATEKLPLEARRERASRLAGLGAITGAPDDVLRVQTPYRWASLPSFDFGLELGADSSLSHAVTRLEARMSGDLARTGFSGWFATDEAGKPASARITATRRSAEGALPLGATYAAAGDVYAPGLALGPRSQGGAGFVVSSARIEDSSVFQHIDLRGELPLGYDVELYINDVLRSGRQGSATLGRYEFRQVALTRGRNIVRIVLYGPRGERDEQVRVINVGGGQLAAGQTVIDAGIVVQDRALISLGSDGGLLGNKARGSLRAVLGVTHGVSAGLTVNAGLGIYRDYIGHRHDVLTAGLRTALLGMAVQGDFAHDLQGGNALSLAAAGELAGISFVGRHAEYSGGFNDETNSAWDLNRPMKRFDELTLDFALPLPGHSRLPISAMASRAHYADGGTTFLARARTTASIASTLIALGTDYRRQTGSGGISEQLTGNISAMRFIAYKWQLRATADYSLAPRSKLETFGVTVDRRLGDSASFRLGAMRSFASRDTAFEAGITAGLPFADATLGGSWSTGQRNWRIGVQLNFGLAFDPVRGGYRVTPPGPANGGSASFLAFQDDNANGQFDSGEKPVAGVALQGAARPTMTDAQGRAFITGLGDGGSANLRADISDADAGFVTAPPQNVVLAPRAGHVATILYPLVPTSEVVFRVNFRQLNGTMTGLSAVLLRLIPETGAPIAGKTEFDGTAVFDGVKPGTYRIALDPEQAARLGMTLTGPASVRIGSDGRTVQLAGEARFDAKAAK</sequence>
<accession>A0ABU8S9J1</accession>
<evidence type="ECO:0000313" key="2">
    <source>
        <dbReference type="EMBL" id="MEJ6010164.1"/>
    </source>
</evidence>
<keyword evidence="1" id="KW-0732">Signal</keyword>
<keyword evidence="3" id="KW-1185">Reference proteome</keyword>
<proteinExistence type="predicted"/>
<evidence type="ECO:0000256" key="1">
    <source>
        <dbReference type="SAM" id="SignalP"/>
    </source>
</evidence>
<comment type="caution">
    <text evidence="2">The sequence shown here is derived from an EMBL/GenBank/DDBJ whole genome shotgun (WGS) entry which is preliminary data.</text>
</comment>
<evidence type="ECO:0000313" key="3">
    <source>
        <dbReference type="Proteomes" id="UP001379235"/>
    </source>
</evidence>
<name>A0ABU8S9J1_9SPHN</name>
<protein>
    <recommendedName>
        <fullName evidence="4">Outer membrane usher protein</fullName>
    </recommendedName>
</protein>
<dbReference type="EMBL" id="JBBHJY010000004">
    <property type="protein sequence ID" value="MEJ6010164.1"/>
    <property type="molecule type" value="Genomic_DNA"/>
</dbReference>
<dbReference type="RefSeq" id="WP_339966654.1">
    <property type="nucleotide sequence ID" value="NZ_JBBHJY010000004.1"/>
</dbReference>
<gene>
    <name evidence="2" type="ORF">WG900_09560</name>
</gene>
<dbReference type="Proteomes" id="UP001379235">
    <property type="component" value="Unassembled WGS sequence"/>
</dbReference>
<evidence type="ECO:0008006" key="4">
    <source>
        <dbReference type="Google" id="ProtNLM"/>
    </source>
</evidence>
<feature type="signal peptide" evidence="1">
    <location>
        <begin position="1"/>
        <end position="22"/>
    </location>
</feature>